<proteinExistence type="inferred from homology"/>
<evidence type="ECO:0000256" key="9">
    <source>
        <dbReference type="ARBA" id="ARBA00030465"/>
    </source>
</evidence>
<sequence>MLENRKLAAHEQAMEILNNLAASFHIVTISRIKGIIDEELLRQAIDIIQVHHPLLNARIVAKSNSFWFEAGAEQIPLSVMNKQQIEQWKEVVIEELNQKIASDKNLLRVLLIKFDGEENICYLITTIHHAIADASSCIQLHSQILTNCQNIIKGKAQTNINPLPQLPIIDKLIPKSIQAFTGKINNIFYLLYLKLQLLKYKPITVDFEKSVPLESRSCGMVHKKLDSELTKRLLEVCRQQKTTVQAALGAAMLFAVANKTNNQTKNNNFSFRSSVNLRSRLQPQISSDNLGAIASAVLSFHNFQVNDKFWDLARDIKLKLEKGLANEEAFRQIFTFKSIMKSFLKNPYKSAVSAALTNIGRIKIPHNYGQYELEEISFVPAQSAFGGVFAAAVSTFREQMLLNFMFSQPSISNETIEKLADDMIYIISDVCNQSK</sequence>
<dbReference type="PANTHER" id="PTHR28037:SF1">
    <property type="entry name" value="ALCOHOL O-ACETYLTRANSFERASE 1-RELATED"/>
    <property type="match status" value="1"/>
</dbReference>
<gene>
    <name evidence="13" type="ORF">NIES267_31500</name>
</gene>
<dbReference type="EC" id="2.3.1.282" evidence="5"/>
<reference evidence="13 14" key="1">
    <citation type="submission" date="2017-06" db="EMBL/GenBank/DDBJ databases">
        <title>Genome sequencing of cyanobaciteial culture collection at National Institute for Environmental Studies (NIES).</title>
        <authorList>
            <person name="Hirose Y."/>
            <person name="Shimura Y."/>
            <person name="Fujisawa T."/>
            <person name="Nakamura Y."/>
            <person name="Kawachi M."/>
        </authorList>
    </citation>
    <scope>NUCLEOTIDE SEQUENCE [LARGE SCALE GENOMIC DNA]</scope>
    <source>
        <strain evidence="13 14">NIES-267</strain>
    </source>
</reference>
<evidence type="ECO:0000256" key="5">
    <source>
        <dbReference type="ARBA" id="ARBA00012866"/>
    </source>
</evidence>
<dbReference type="AlphaFoldDB" id="A0A1Z4LQZ5"/>
<evidence type="ECO:0000256" key="7">
    <source>
        <dbReference type="ARBA" id="ARBA00022679"/>
    </source>
</evidence>
<evidence type="ECO:0000256" key="1">
    <source>
        <dbReference type="ARBA" id="ARBA00000026"/>
    </source>
</evidence>
<keyword evidence="8" id="KW-0012">Acyltransferase</keyword>
<evidence type="ECO:0000259" key="12">
    <source>
        <dbReference type="Pfam" id="PF16911"/>
    </source>
</evidence>
<dbReference type="PANTHER" id="PTHR28037">
    <property type="entry name" value="ALCOHOL O-ACETYLTRANSFERASE 1-RELATED"/>
    <property type="match status" value="1"/>
</dbReference>
<keyword evidence="7" id="KW-0808">Transferase</keyword>
<dbReference type="Pfam" id="PF16911">
    <property type="entry name" value="PapA_C"/>
    <property type="match status" value="1"/>
</dbReference>
<dbReference type="Gene3D" id="3.30.559.30">
    <property type="entry name" value="Nonribosomal peptide synthetase, condensation domain"/>
    <property type="match status" value="1"/>
</dbReference>
<evidence type="ECO:0000256" key="6">
    <source>
        <dbReference type="ARBA" id="ARBA00013449"/>
    </source>
</evidence>
<comment type="catalytic activity">
    <reaction evidence="1">
        <text>2 a mycocerosyl-[mycocerosic acid synthase] + a phthiocerol = a dimycocerosyl phthiocerol + 2 holo-[mycocerosic acid synthase].</text>
        <dbReference type="EC" id="2.3.1.282"/>
    </reaction>
</comment>
<organism evidence="13 14">
    <name type="scientific">Calothrix parasitica NIES-267</name>
    <dbReference type="NCBI Taxonomy" id="1973488"/>
    <lineage>
        <taxon>Bacteria</taxon>
        <taxon>Bacillati</taxon>
        <taxon>Cyanobacteriota</taxon>
        <taxon>Cyanophyceae</taxon>
        <taxon>Nostocales</taxon>
        <taxon>Calotrichaceae</taxon>
        <taxon>Calothrix</taxon>
    </lineage>
</organism>
<comment type="catalytic activity">
    <reaction evidence="3">
        <text>2 a mycocerosyl-[mycocerosic acid synthase] + a phthiodiolone = a dimycocerosyl phthiodiolone + 2 holo-[mycocerosic acid synthase].</text>
        <dbReference type="EC" id="2.3.1.282"/>
    </reaction>
</comment>
<dbReference type="OrthoDB" id="863140at2"/>
<name>A0A1Z4LQZ5_9CYAN</name>
<evidence type="ECO:0000256" key="2">
    <source>
        <dbReference type="ARBA" id="ARBA00000625"/>
    </source>
</evidence>
<dbReference type="InterPro" id="IPR052058">
    <property type="entry name" value="Alcohol_O-acetyltransferase"/>
</dbReference>
<evidence type="ECO:0000256" key="8">
    <source>
        <dbReference type="ARBA" id="ARBA00023315"/>
    </source>
</evidence>
<dbReference type="GO" id="GO:0016746">
    <property type="term" value="F:acyltransferase activity"/>
    <property type="evidence" value="ECO:0007669"/>
    <property type="project" value="UniProtKB-KW"/>
</dbReference>
<evidence type="ECO:0000256" key="3">
    <source>
        <dbReference type="ARBA" id="ARBA00001907"/>
    </source>
</evidence>
<evidence type="ECO:0000313" key="13">
    <source>
        <dbReference type="EMBL" id="BAY83659.1"/>
    </source>
</evidence>
<dbReference type="Gene3D" id="3.30.559.10">
    <property type="entry name" value="Chloramphenicol acetyltransferase-like domain"/>
    <property type="match status" value="1"/>
</dbReference>
<evidence type="ECO:0000256" key="11">
    <source>
        <dbReference type="ARBA" id="ARBA00033407"/>
    </source>
</evidence>
<dbReference type="Proteomes" id="UP000218418">
    <property type="component" value="Chromosome"/>
</dbReference>
<comment type="catalytic activity">
    <reaction evidence="2">
        <text>2 a mycocerosyl-[mycocerosic acid synthase] + a phenolphthiocerol = a dimycocerosyl phenolphthiocerol + 2 holo-[mycocerosic acid synthase].</text>
        <dbReference type="EC" id="2.3.1.282"/>
    </reaction>
</comment>
<feature type="domain" description="Phthiocerol/phthiodiolone dimycocerosyl transferase C-terminal" evidence="12">
    <location>
        <begin position="219"/>
        <end position="375"/>
    </location>
</feature>
<protein>
    <recommendedName>
        <fullName evidence="6">Phthiocerol/phthiodiolone dimycocerosyl transferase</fullName>
        <ecNumber evidence="5">2.3.1.282</ecNumber>
    </recommendedName>
    <alternativeName>
        <fullName evidence="11">Acyltransferase PapA5</fullName>
    </alternativeName>
    <alternativeName>
        <fullName evidence="9">Phthiocerol/phthiodiolone O-acyltransferase</fullName>
    </alternativeName>
    <alternativeName>
        <fullName evidence="10">Polyketide synthase-associated protein A5</fullName>
    </alternativeName>
</protein>
<dbReference type="SUPFAM" id="SSF52777">
    <property type="entry name" value="CoA-dependent acyltransferases"/>
    <property type="match status" value="2"/>
</dbReference>
<accession>A0A1Z4LQZ5</accession>
<dbReference type="InterPro" id="IPR031641">
    <property type="entry name" value="PapA_C"/>
</dbReference>
<dbReference type="InterPro" id="IPR023213">
    <property type="entry name" value="CAT-like_dom_sf"/>
</dbReference>
<evidence type="ECO:0000256" key="4">
    <source>
        <dbReference type="ARBA" id="ARBA00006558"/>
    </source>
</evidence>
<evidence type="ECO:0000256" key="10">
    <source>
        <dbReference type="ARBA" id="ARBA00032317"/>
    </source>
</evidence>
<dbReference type="EMBL" id="AP018227">
    <property type="protein sequence ID" value="BAY83659.1"/>
    <property type="molecule type" value="Genomic_DNA"/>
</dbReference>
<evidence type="ECO:0000313" key="14">
    <source>
        <dbReference type="Proteomes" id="UP000218418"/>
    </source>
</evidence>
<comment type="similarity">
    <text evidence="4">Belongs to the acyltransferase PapA5 family.</text>
</comment>
<keyword evidence="14" id="KW-1185">Reference proteome</keyword>